<keyword evidence="2" id="KW-1185">Reference proteome</keyword>
<dbReference type="Gene3D" id="3.90.320.10">
    <property type="match status" value="1"/>
</dbReference>
<dbReference type="EMBL" id="JARPUR010000002">
    <property type="protein sequence ID" value="KAK4882512.1"/>
    <property type="molecule type" value="Genomic_DNA"/>
</dbReference>
<comment type="caution">
    <text evidence="1">The sequence shown here is derived from an EMBL/GenBank/DDBJ whole genome shotgun (WGS) entry which is preliminary data.</text>
</comment>
<dbReference type="GO" id="GO:0006281">
    <property type="term" value="P:DNA repair"/>
    <property type="evidence" value="ECO:0007669"/>
    <property type="project" value="UniProtKB-ARBA"/>
</dbReference>
<evidence type="ECO:0000313" key="2">
    <source>
        <dbReference type="Proteomes" id="UP001353858"/>
    </source>
</evidence>
<dbReference type="InterPro" id="IPR011335">
    <property type="entry name" value="Restrct_endonuc-II-like"/>
</dbReference>
<dbReference type="AlphaFoldDB" id="A0AAN7SI81"/>
<proteinExistence type="predicted"/>
<organism evidence="1 2">
    <name type="scientific">Aquatica leii</name>
    <dbReference type="NCBI Taxonomy" id="1421715"/>
    <lineage>
        <taxon>Eukaryota</taxon>
        <taxon>Metazoa</taxon>
        <taxon>Ecdysozoa</taxon>
        <taxon>Arthropoda</taxon>
        <taxon>Hexapoda</taxon>
        <taxon>Insecta</taxon>
        <taxon>Pterygota</taxon>
        <taxon>Neoptera</taxon>
        <taxon>Endopterygota</taxon>
        <taxon>Coleoptera</taxon>
        <taxon>Polyphaga</taxon>
        <taxon>Elateriformia</taxon>
        <taxon>Elateroidea</taxon>
        <taxon>Lampyridae</taxon>
        <taxon>Luciolinae</taxon>
        <taxon>Aquatica</taxon>
    </lineage>
</organism>
<dbReference type="SUPFAM" id="SSF52980">
    <property type="entry name" value="Restriction endonuclease-like"/>
    <property type="match status" value="1"/>
</dbReference>
<dbReference type="InterPro" id="IPR011604">
    <property type="entry name" value="PDDEXK-like_dom_sf"/>
</dbReference>
<dbReference type="Proteomes" id="UP001353858">
    <property type="component" value="Unassembled WGS sequence"/>
</dbReference>
<reference evidence="2" key="1">
    <citation type="submission" date="2023-01" db="EMBL/GenBank/DDBJ databases">
        <title>Key to firefly adult light organ development and bioluminescence: homeobox transcription factors regulate luciferase expression and transportation to peroxisome.</title>
        <authorList>
            <person name="Fu X."/>
        </authorList>
    </citation>
    <scope>NUCLEOTIDE SEQUENCE [LARGE SCALE GENOMIC DNA]</scope>
</reference>
<sequence>MTKINLSDILHYVGIALRPLREGEKRITASREYGLFTYLKNKNPNWKIKRQKYKNTDFKGNAVTSYGQEDSAFNAYTTKMKVIFYRCGLVIHPYVPWLCYSPDGLIINNG</sequence>
<gene>
    <name evidence="1" type="ORF">RN001_005831</name>
</gene>
<evidence type="ECO:0000313" key="1">
    <source>
        <dbReference type="EMBL" id="KAK4882512.1"/>
    </source>
</evidence>
<name>A0AAN7SI81_9COLE</name>
<protein>
    <submittedName>
        <fullName evidence="1">Uncharacterized protein</fullName>
    </submittedName>
</protein>
<accession>A0AAN7SI81</accession>